<evidence type="ECO:0000256" key="4">
    <source>
        <dbReference type="ARBA" id="ARBA00023125"/>
    </source>
</evidence>
<evidence type="ECO:0000256" key="1">
    <source>
        <dbReference type="ARBA" id="ARBA00004049"/>
    </source>
</evidence>
<dbReference type="AlphaFoldDB" id="A0AA38LI67"/>
<sequence length="228" mass="25055">NPCLKSIPELTTDLDRITRDCGHAKKCVGDEGISAEGESESMDSQSNFLGIEGFWPTIPQLATVQDVFASGFHDTGYSSFDLNQVSSSTRKCSLSSEKENQGTYRLSSGLSVADGANFQSTNHNHALDATEIASYTDSSILGSKSSIEELPKSMGKDENRQVHRAPTKRVSSIALKDLAKCFDMPITEASKRLKVGLTVLKRKCREFGIPRWPHRKIKSLNSLIENLQ</sequence>
<keyword evidence="2" id="KW-0805">Transcription regulation</keyword>
<feature type="non-terminal residue" evidence="8">
    <location>
        <position position="228"/>
    </location>
</feature>
<dbReference type="PANTHER" id="PTHR46373:SF2">
    <property type="entry name" value="RWP-RK DOMAIN-CONTAINING PROTEIN"/>
    <property type="match status" value="1"/>
</dbReference>
<evidence type="ECO:0000259" key="7">
    <source>
        <dbReference type="PROSITE" id="PS51519"/>
    </source>
</evidence>
<dbReference type="GO" id="GO:0003677">
    <property type="term" value="F:DNA binding"/>
    <property type="evidence" value="ECO:0007669"/>
    <property type="project" value="UniProtKB-KW"/>
</dbReference>
<evidence type="ECO:0000313" key="8">
    <source>
        <dbReference type="EMBL" id="KAH9324696.1"/>
    </source>
</evidence>
<keyword evidence="5" id="KW-0804">Transcription</keyword>
<evidence type="ECO:0000256" key="5">
    <source>
        <dbReference type="ARBA" id="ARBA00023163"/>
    </source>
</evidence>
<keyword evidence="4" id="KW-0238">DNA-binding</keyword>
<evidence type="ECO:0000313" key="9">
    <source>
        <dbReference type="Proteomes" id="UP000824469"/>
    </source>
</evidence>
<keyword evidence="6" id="KW-0539">Nucleus</keyword>
<dbReference type="PROSITE" id="PS51519">
    <property type="entry name" value="RWP_RK"/>
    <property type="match status" value="1"/>
</dbReference>
<dbReference type="EMBL" id="JAHRHJ020000002">
    <property type="protein sequence ID" value="KAH9324696.1"/>
    <property type="molecule type" value="Genomic_DNA"/>
</dbReference>
<proteinExistence type="predicted"/>
<protein>
    <recommendedName>
        <fullName evidence="7">RWP-RK domain-containing protein</fullName>
    </recommendedName>
</protein>
<evidence type="ECO:0000256" key="3">
    <source>
        <dbReference type="ARBA" id="ARBA00023054"/>
    </source>
</evidence>
<dbReference type="GO" id="GO:0003700">
    <property type="term" value="F:DNA-binding transcription factor activity"/>
    <property type="evidence" value="ECO:0007669"/>
    <property type="project" value="InterPro"/>
</dbReference>
<accession>A0AA38LI67</accession>
<dbReference type="Pfam" id="PF02042">
    <property type="entry name" value="RWP-RK"/>
    <property type="match status" value="1"/>
</dbReference>
<organism evidence="8 9">
    <name type="scientific">Taxus chinensis</name>
    <name type="common">Chinese yew</name>
    <name type="synonym">Taxus wallichiana var. chinensis</name>
    <dbReference type="NCBI Taxonomy" id="29808"/>
    <lineage>
        <taxon>Eukaryota</taxon>
        <taxon>Viridiplantae</taxon>
        <taxon>Streptophyta</taxon>
        <taxon>Embryophyta</taxon>
        <taxon>Tracheophyta</taxon>
        <taxon>Spermatophyta</taxon>
        <taxon>Pinopsida</taxon>
        <taxon>Pinidae</taxon>
        <taxon>Conifers II</taxon>
        <taxon>Cupressales</taxon>
        <taxon>Taxaceae</taxon>
        <taxon>Taxus</taxon>
    </lineage>
</organism>
<reference evidence="8 9" key="1">
    <citation type="journal article" date="2021" name="Nat. Plants">
        <title>The Taxus genome provides insights into paclitaxel biosynthesis.</title>
        <authorList>
            <person name="Xiong X."/>
            <person name="Gou J."/>
            <person name="Liao Q."/>
            <person name="Li Y."/>
            <person name="Zhou Q."/>
            <person name="Bi G."/>
            <person name="Li C."/>
            <person name="Du R."/>
            <person name="Wang X."/>
            <person name="Sun T."/>
            <person name="Guo L."/>
            <person name="Liang H."/>
            <person name="Lu P."/>
            <person name="Wu Y."/>
            <person name="Zhang Z."/>
            <person name="Ro D.K."/>
            <person name="Shang Y."/>
            <person name="Huang S."/>
            <person name="Yan J."/>
        </authorList>
    </citation>
    <scope>NUCLEOTIDE SEQUENCE [LARGE SCALE GENOMIC DNA]</scope>
    <source>
        <strain evidence="8">Ta-2019</strain>
    </source>
</reference>
<dbReference type="InterPro" id="IPR003035">
    <property type="entry name" value="RWP-RK_dom"/>
</dbReference>
<comment type="caution">
    <text evidence="8">The sequence shown here is derived from an EMBL/GenBank/DDBJ whole genome shotgun (WGS) entry which is preliminary data.</text>
</comment>
<dbReference type="Proteomes" id="UP000824469">
    <property type="component" value="Unassembled WGS sequence"/>
</dbReference>
<keyword evidence="9" id="KW-1185">Reference proteome</keyword>
<keyword evidence="3" id="KW-0175">Coiled coil</keyword>
<name>A0AA38LI67_TAXCH</name>
<feature type="domain" description="RWP-RK" evidence="7">
    <location>
        <begin position="155"/>
        <end position="228"/>
    </location>
</feature>
<evidence type="ECO:0000256" key="2">
    <source>
        <dbReference type="ARBA" id="ARBA00023015"/>
    </source>
</evidence>
<dbReference type="PANTHER" id="PTHR46373">
    <property type="entry name" value="PROTEIN RKD4"/>
    <property type="match status" value="1"/>
</dbReference>
<comment type="function">
    <text evidence="1">Putative transcription factor.</text>
</comment>
<evidence type="ECO:0000256" key="6">
    <source>
        <dbReference type="ARBA" id="ARBA00023242"/>
    </source>
</evidence>
<gene>
    <name evidence="8" type="ORF">KI387_004874</name>
</gene>
<feature type="non-terminal residue" evidence="8">
    <location>
        <position position="1"/>
    </location>
</feature>
<dbReference type="InterPro" id="IPR044607">
    <property type="entry name" value="RKD-like"/>
</dbReference>